<name>A0A072VU85_MEDTR</name>
<evidence type="ECO:0000313" key="2">
    <source>
        <dbReference type="EnsemblPlants" id="KEH41675"/>
    </source>
</evidence>
<proteinExistence type="predicted"/>
<reference evidence="1 3" key="2">
    <citation type="journal article" date="2014" name="BMC Genomics">
        <title>An improved genome release (version Mt4.0) for the model legume Medicago truncatula.</title>
        <authorList>
            <person name="Tang H."/>
            <person name="Krishnakumar V."/>
            <person name="Bidwell S."/>
            <person name="Rosen B."/>
            <person name="Chan A."/>
            <person name="Zhou S."/>
            <person name="Gentzbittel L."/>
            <person name="Childs K.L."/>
            <person name="Yandell M."/>
            <person name="Gundlach H."/>
            <person name="Mayer K.F."/>
            <person name="Schwartz D.C."/>
            <person name="Town C.D."/>
        </authorList>
    </citation>
    <scope>GENOME REANNOTATION</scope>
    <source>
        <strain evidence="1">A17</strain>
        <strain evidence="2 3">cv. Jemalong A17</strain>
    </source>
</reference>
<organism evidence="1 3">
    <name type="scientific">Medicago truncatula</name>
    <name type="common">Barrel medic</name>
    <name type="synonym">Medicago tribuloides</name>
    <dbReference type="NCBI Taxonomy" id="3880"/>
    <lineage>
        <taxon>Eukaryota</taxon>
        <taxon>Viridiplantae</taxon>
        <taxon>Streptophyta</taxon>
        <taxon>Embryophyta</taxon>
        <taxon>Tracheophyta</taxon>
        <taxon>Spermatophyta</taxon>
        <taxon>Magnoliopsida</taxon>
        <taxon>eudicotyledons</taxon>
        <taxon>Gunneridae</taxon>
        <taxon>Pentapetalae</taxon>
        <taxon>rosids</taxon>
        <taxon>fabids</taxon>
        <taxon>Fabales</taxon>
        <taxon>Fabaceae</taxon>
        <taxon>Papilionoideae</taxon>
        <taxon>50 kb inversion clade</taxon>
        <taxon>NPAAA clade</taxon>
        <taxon>Hologalegina</taxon>
        <taxon>IRL clade</taxon>
        <taxon>Trifolieae</taxon>
        <taxon>Medicago</taxon>
    </lineage>
</organism>
<accession>A0A072VU85</accession>
<evidence type="ECO:0000313" key="1">
    <source>
        <dbReference type="EMBL" id="KEH41675.1"/>
    </source>
</evidence>
<dbReference type="EnsemblPlants" id="KEH41675">
    <property type="protein sequence ID" value="KEH41675"/>
    <property type="gene ID" value="MTR_1g053600"/>
</dbReference>
<reference evidence="1 3" key="1">
    <citation type="journal article" date="2011" name="Nature">
        <title>The Medicago genome provides insight into the evolution of rhizobial symbioses.</title>
        <authorList>
            <person name="Young N.D."/>
            <person name="Debelle F."/>
            <person name="Oldroyd G.E."/>
            <person name="Geurts R."/>
            <person name="Cannon S.B."/>
            <person name="Udvardi M.K."/>
            <person name="Benedito V.A."/>
            <person name="Mayer K.F."/>
            <person name="Gouzy J."/>
            <person name="Schoof H."/>
            <person name="Van de Peer Y."/>
            <person name="Proost S."/>
            <person name="Cook D.R."/>
            <person name="Meyers B.C."/>
            <person name="Spannagl M."/>
            <person name="Cheung F."/>
            <person name="De Mita S."/>
            <person name="Krishnakumar V."/>
            <person name="Gundlach H."/>
            <person name="Zhou S."/>
            <person name="Mudge J."/>
            <person name="Bharti A.K."/>
            <person name="Murray J.D."/>
            <person name="Naoumkina M.A."/>
            <person name="Rosen B."/>
            <person name="Silverstein K.A."/>
            <person name="Tang H."/>
            <person name="Rombauts S."/>
            <person name="Zhao P.X."/>
            <person name="Zhou P."/>
            <person name="Barbe V."/>
            <person name="Bardou P."/>
            <person name="Bechner M."/>
            <person name="Bellec A."/>
            <person name="Berger A."/>
            <person name="Berges H."/>
            <person name="Bidwell S."/>
            <person name="Bisseling T."/>
            <person name="Choisne N."/>
            <person name="Couloux A."/>
            <person name="Denny R."/>
            <person name="Deshpande S."/>
            <person name="Dai X."/>
            <person name="Doyle J.J."/>
            <person name="Dudez A.M."/>
            <person name="Farmer A.D."/>
            <person name="Fouteau S."/>
            <person name="Franken C."/>
            <person name="Gibelin C."/>
            <person name="Gish J."/>
            <person name="Goldstein S."/>
            <person name="Gonzalez A.J."/>
            <person name="Green P.J."/>
            <person name="Hallab A."/>
            <person name="Hartog M."/>
            <person name="Hua A."/>
            <person name="Humphray S.J."/>
            <person name="Jeong D.H."/>
            <person name="Jing Y."/>
            <person name="Jocker A."/>
            <person name="Kenton S.M."/>
            <person name="Kim D.J."/>
            <person name="Klee K."/>
            <person name="Lai H."/>
            <person name="Lang C."/>
            <person name="Lin S."/>
            <person name="Macmil S.L."/>
            <person name="Magdelenat G."/>
            <person name="Matthews L."/>
            <person name="McCorrison J."/>
            <person name="Monaghan E.L."/>
            <person name="Mun J.H."/>
            <person name="Najar F.Z."/>
            <person name="Nicholson C."/>
            <person name="Noirot C."/>
            <person name="O'Bleness M."/>
            <person name="Paule C.R."/>
            <person name="Poulain J."/>
            <person name="Prion F."/>
            <person name="Qin B."/>
            <person name="Qu C."/>
            <person name="Retzel E.F."/>
            <person name="Riddle C."/>
            <person name="Sallet E."/>
            <person name="Samain S."/>
            <person name="Samson N."/>
            <person name="Sanders I."/>
            <person name="Saurat O."/>
            <person name="Scarpelli C."/>
            <person name="Schiex T."/>
            <person name="Segurens B."/>
            <person name="Severin A.J."/>
            <person name="Sherrier D.J."/>
            <person name="Shi R."/>
            <person name="Sims S."/>
            <person name="Singer S.R."/>
            <person name="Sinharoy S."/>
            <person name="Sterck L."/>
            <person name="Viollet A."/>
            <person name="Wang B.B."/>
            <person name="Wang K."/>
            <person name="Wang M."/>
            <person name="Wang X."/>
            <person name="Warfsmann J."/>
            <person name="Weissenbach J."/>
            <person name="White D.D."/>
            <person name="White J.D."/>
            <person name="Wiley G.B."/>
            <person name="Wincker P."/>
            <person name="Xing Y."/>
            <person name="Yang L."/>
            <person name="Yao Z."/>
            <person name="Ying F."/>
            <person name="Zhai J."/>
            <person name="Zhou L."/>
            <person name="Zuber A."/>
            <person name="Denarie J."/>
            <person name="Dixon R.A."/>
            <person name="May G.D."/>
            <person name="Schwartz D.C."/>
            <person name="Rogers J."/>
            <person name="Quetier F."/>
            <person name="Town C.D."/>
            <person name="Roe B.A."/>
        </authorList>
    </citation>
    <scope>NUCLEOTIDE SEQUENCE [LARGE SCALE GENOMIC DNA]</scope>
    <source>
        <strain evidence="1">A17</strain>
        <strain evidence="2 3">cv. Jemalong A17</strain>
    </source>
</reference>
<dbReference type="AlphaFoldDB" id="A0A072VU85"/>
<protein>
    <submittedName>
        <fullName evidence="1 2">Uncharacterized protein</fullName>
    </submittedName>
</protein>
<dbReference type="HOGENOM" id="CLU_2658151_0_0_1"/>
<dbReference type="Proteomes" id="UP000002051">
    <property type="component" value="Unassembled WGS sequence"/>
</dbReference>
<keyword evidence="3" id="KW-1185">Reference proteome</keyword>
<reference evidence="2" key="3">
    <citation type="submission" date="2015-04" db="UniProtKB">
        <authorList>
            <consortium name="EnsemblPlants"/>
        </authorList>
    </citation>
    <scope>IDENTIFICATION</scope>
    <source>
        <strain evidence="2">cv. Jemalong A17</strain>
    </source>
</reference>
<evidence type="ECO:0000313" key="3">
    <source>
        <dbReference type="Proteomes" id="UP000002051"/>
    </source>
</evidence>
<gene>
    <name evidence="1" type="ordered locus">MTR_1g053600</name>
</gene>
<dbReference type="EMBL" id="CM001217">
    <property type="protein sequence ID" value="KEH41675.1"/>
    <property type="molecule type" value="Genomic_DNA"/>
</dbReference>
<sequence>MAQNGLNMGLHRENFVPRLLKYVLQTELPRACEIPKFTTFVGDTSESTVEDITQYLTEAGDIANNENFVGTKYVLQ</sequence>